<protein>
    <submittedName>
        <fullName evidence="1">Uncharacterized protein</fullName>
    </submittedName>
</protein>
<dbReference type="Proteomes" id="UP001500713">
    <property type="component" value="Unassembled WGS sequence"/>
</dbReference>
<accession>A0ABP3K7C7</accession>
<gene>
    <name evidence="1" type="ORF">GCM10009096_13240</name>
</gene>
<reference evidence="2" key="1">
    <citation type="journal article" date="2019" name="Int. J. Syst. Evol. Microbiol.">
        <title>The Global Catalogue of Microorganisms (GCM) 10K type strain sequencing project: providing services to taxonomists for standard genome sequencing and annotation.</title>
        <authorList>
            <consortium name="The Broad Institute Genomics Platform"/>
            <consortium name="The Broad Institute Genome Sequencing Center for Infectious Disease"/>
            <person name="Wu L."/>
            <person name="Ma J."/>
        </authorList>
    </citation>
    <scope>NUCLEOTIDE SEQUENCE [LARGE SCALE GENOMIC DNA]</scope>
    <source>
        <strain evidence="2">JCM 14162</strain>
    </source>
</reference>
<evidence type="ECO:0000313" key="1">
    <source>
        <dbReference type="EMBL" id="GAA0473289.1"/>
    </source>
</evidence>
<keyword evidence="2" id="KW-1185">Reference proteome</keyword>
<dbReference type="EMBL" id="BAAAEM010000002">
    <property type="protein sequence ID" value="GAA0473289.1"/>
    <property type="molecule type" value="Genomic_DNA"/>
</dbReference>
<comment type="caution">
    <text evidence="1">The sequence shown here is derived from an EMBL/GenBank/DDBJ whole genome shotgun (WGS) entry which is preliminary data.</text>
</comment>
<sequence length="99" mass="10915">MAAKQLAITTAHIREYLMMSERAISWPVDIGTVLEVNDLDRMDVLHVLKSIEVSENLKGALNGSEMVAEGQTCEGVTLQILYRIDPLSSDIIVDSVTQI</sequence>
<name>A0ABP3K7C7_9SPHN</name>
<organism evidence="1 2">
    <name type="scientific">Parasphingorhabdus litoris</name>
    <dbReference type="NCBI Taxonomy" id="394733"/>
    <lineage>
        <taxon>Bacteria</taxon>
        <taxon>Pseudomonadati</taxon>
        <taxon>Pseudomonadota</taxon>
        <taxon>Alphaproteobacteria</taxon>
        <taxon>Sphingomonadales</taxon>
        <taxon>Sphingomonadaceae</taxon>
        <taxon>Parasphingorhabdus</taxon>
    </lineage>
</organism>
<proteinExistence type="predicted"/>
<dbReference type="RefSeq" id="WP_229956145.1">
    <property type="nucleotide sequence ID" value="NZ_BAAAEM010000002.1"/>
</dbReference>
<evidence type="ECO:0000313" key="2">
    <source>
        <dbReference type="Proteomes" id="UP001500713"/>
    </source>
</evidence>